<reference evidence="3" key="1">
    <citation type="submission" date="2023-07" db="EMBL/GenBank/DDBJ databases">
        <title>Black Yeasts Isolated from many extreme environments.</title>
        <authorList>
            <person name="Coleine C."/>
            <person name="Stajich J.E."/>
            <person name="Selbmann L."/>
        </authorList>
    </citation>
    <scope>NUCLEOTIDE SEQUENCE</scope>
    <source>
        <strain evidence="3">CCFEE 5485</strain>
    </source>
</reference>
<dbReference type="InterPro" id="IPR053235">
    <property type="entry name" value="Ser_Thr_kinase"/>
</dbReference>
<sequence>MDVSRIALFLGNVRGAGNESQDPATNDSSTKPRYDDEGIAKLSENARYVVKQPTDDTSLRWKGADQAHIIGPVFALTLIENMYSTEGWTMGSSDRDDVCDIQLVKDHSSGVSRRHLLVDLAPDSFRPRIKVLSKNPVQAHRNGGHITLYSGEHIEVVSSVKINMGKVSFEAWLPTRDETETLIYRRHAQEFSKGMLEALPRQVASVSGTQTFTLRFGQNGVMYKIDDVRSSSTGSFGTVMRVTDNYGRLFAAKEPHYKANDDSSRRRKQWEDLKKEFETLIALRHRNIVSAVEIVPGQTIAEPPWLIMEWVDRDLESIDLDRRDAARLTLDLTDGLQYLHRTQTHRDIKPGNILVQMQGQRLVLAKIADFGTAKWNNNAHMNSYEGTSMYMAPELRQHDRQYTKAVDLWSLGVLLALSTLTPSLRDEAASQFMEDGPDHWISTCLLPSVKRTPSSLTPLLLKLLARSPNCRWTAKEACVWSCDNLALTEADSHMPSREALENLPNEPVALQEDQVASPADTIEDPEMYQNI</sequence>
<feature type="domain" description="Protein kinase" evidence="2">
    <location>
        <begin position="225"/>
        <end position="487"/>
    </location>
</feature>
<dbReference type="SMART" id="SM00220">
    <property type="entry name" value="S_TKc"/>
    <property type="match status" value="1"/>
</dbReference>
<dbReference type="GO" id="GO:0005524">
    <property type="term" value="F:ATP binding"/>
    <property type="evidence" value="ECO:0007669"/>
    <property type="project" value="InterPro"/>
</dbReference>
<comment type="caution">
    <text evidence="3">The sequence shown here is derived from an EMBL/GenBank/DDBJ whole genome shotgun (WGS) entry which is preliminary data.</text>
</comment>
<keyword evidence="4" id="KW-1185">Reference proteome</keyword>
<evidence type="ECO:0000256" key="1">
    <source>
        <dbReference type="SAM" id="MobiDB-lite"/>
    </source>
</evidence>
<dbReference type="Proteomes" id="UP001274830">
    <property type="component" value="Unassembled WGS sequence"/>
</dbReference>
<feature type="compositionally biased region" description="Polar residues" evidence="1">
    <location>
        <begin position="18"/>
        <end position="29"/>
    </location>
</feature>
<keyword evidence="3" id="KW-0418">Kinase</keyword>
<dbReference type="GO" id="GO:0005737">
    <property type="term" value="C:cytoplasm"/>
    <property type="evidence" value="ECO:0007669"/>
    <property type="project" value="TreeGrafter"/>
</dbReference>
<name>A0AAE0TM98_9PEZI</name>
<dbReference type="PANTHER" id="PTHR24361">
    <property type="entry name" value="MITOGEN-ACTIVATED KINASE KINASE KINASE"/>
    <property type="match status" value="1"/>
</dbReference>
<dbReference type="EMBL" id="JAUTXT010000083">
    <property type="protein sequence ID" value="KAK3669467.1"/>
    <property type="molecule type" value="Genomic_DNA"/>
</dbReference>
<dbReference type="EC" id="2.7.11.1" evidence="3"/>
<feature type="region of interest" description="Disordered" evidence="1">
    <location>
        <begin position="16"/>
        <end position="35"/>
    </location>
</feature>
<dbReference type="Pfam" id="PF00069">
    <property type="entry name" value="Pkinase"/>
    <property type="match status" value="1"/>
</dbReference>
<dbReference type="InterPro" id="IPR011009">
    <property type="entry name" value="Kinase-like_dom_sf"/>
</dbReference>
<keyword evidence="3" id="KW-0723">Serine/threonine-protein kinase</keyword>
<gene>
    <name evidence="3" type="primary">DUN1_2</name>
    <name evidence="3" type="ORF">LTR78_010653</name>
</gene>
<dbReference type="GO" id="GO:0006974">
    <property type="term" value="P:DNA damage response"/>
    <property type="evidence" value="ECO:0007669"/>
    <property type="project" value="TreeGrafter"/>
</dbReference>
<dbReference type="AlphaFoldDB" id="A0AAE0TM98"/>
<dbReference type="Gene3D" id="1.10.510.10">
    <property type="entry name" value="Transferase(Phosphotransferase) domain 1"/>
    <property type="match status" value="1"/>
</dbReference>
<evidence type="ECO:0000259" key="2">
    <source>
        <dbReference type="PROSITE" id="PS50011"/>
    </source>
</evidence>
<evidence type="ECO:0000313" key="4">
    <source>
        <dbReference type="Proteomes" id="UP001274830"/>
    </source>
</evidence>
<accession>A0AAE0TM98</accession>
<dbReference type="SUPFAM" id="SSF56112">
    <property type="entry name" value="Protein kinase-like (PK-like)"/>
    <property type="match status" value="1"/>
</dbReference>
<dbReference type="GO" id="GO:0004674">
    <property type="term" value="F:protein serine/threonine kinase activity"/>
    <property type="evidence" value="ECO:0007669"/>
    <property type="project" value="UniProtKB-KW"/>
</dbReference>
<evidence type="ECO:0000313" key="3">
    <source>
        <dbReference type="EMBL" id="KAK3669467.1"/>
    </source>
</evidence>
<protein>
    <submittedName>
        <fullName evidence="3">Serine/threonine protein kinase</fullName>
        <ecNumber evidence="3">2.7.11.1</ecNumber>
    </submittedName>
</protein>
<dbReference type="PROSITE" id="PS50011">
    <property type="entry name" value="PROTEIN_KINASE_DOM"/>
    <property type="match status" value="1"/>
</dbReference>
<proteinExistence type="predicted"/>
<dbReference type="PANTHER" id="PTHR24361:SF613">
    <property type="entry name" value="NUCLEAR RECEPTOR-BINDING PROTEIN-RELATED"/>
    <property type="match status" value="1"/>
</dbReference>
<dbReference type="InterPro" id="IPR000719">
    <property type="entry name" value="Prot_kinase_dom"/>
</dbReference>
<organism evidence="3 4">
    <name type="scientific">Recurvomyces mirabilis</name>
    <dbReference type="NCBI Taxonomy" id="574656"/>
    <lineage>
        <taxon>Eukaryota</taxon>
        <taxon>Fungi</taxon>
        <taxon>Dikarya</taxon>
        <taxon>Ascomycota</taxon>
        <taxon>Pezizomycotina</taxon>
        <taxon>Dothideomycetes</taxon>
        <taxon>Dothideomycetidae</taxon>
        <taxon>Mycosphaerellales</taxon>
        <taxon>Teratosphaeriaceae</taxon>
        <taxon>Recurvomyces</taxon>
    </lineage>
</organism>
<keyword evidence="3" id="KW-0808">Transferase</keyword>